<comment type="caution">
    <text evidence="2">The sequence shown here is derived from an EMBL/GenBank/DDBJ whole genome shotgun (WGS) entry which is preliminary data.</text>
</comment>
<dbReference type="RefSeq" id="WP_169036119.1">
    <property type="nucleotide sequence ID" value="NZ_LANA01000001.1"/>
</dbReference>
<feature type="transmembrane region" description="Helical" evidence="1">
    <location>
        <begin position="32"/>
        <end position="53"/>
    </location>
</feature>
<keyword evidence="1" id="KW-0472">Membrane</keyword>
<organism evidence="2 3">
    <name type="scientific">Pelagibacter ubique</name>
    <dbReference type="NCBI Taxonomy" id="198252"/>
    <lineage>
        <taxon>Bacteria</taxon>
        <taxon>Pseudomonadati</taxon>
        <taxon>Pseudomonadota</taxon>
        <taxon>Alphaproteobacteria</taxon>
        <taxon>Candidatus Pelagibacterales</taxon>
        <taxon>Candidatus Pelagibacteraceae</taxon>
        <taxon>Candidatus Pelagibacter</taxon>
    </lineage>
</organism>
<feature type="transmembrane region" description="Helical" evidence="1">
    <location>
        <begin position="91"/>
        <end position="112"/>
    </location>
</feature>
<evidence type="ECO:0008006" key="4">
    <source>
        <dbReference type="Google" id="ProtNLM"/>
    </source>
</evidence>
<dbReference type="EMBL" id="LANA01000001">
    <property type="protein sequence ID" value="NMN67637.1"/>
    <property type="molecule type" value="Genomic_DNA"/>
</dbReference>
<name>A0ABX1T211_PELUQ</name>
<reference evidence="2 3" key="1">
    <citation type="submission" date="2019-07" db="EMBL/GenBank/DDBJ databases">
        <title>SAR11 Genome Evolution.</title>
        <authorList>
            <person name="Giovannoni S."/>
        </authorList>
    </citation>
    <scope>NUCLEOTIDE SEQUENCE [LARGE SCALE GENOMIC DNA]</scope>
    <source>
        <strain evidence="2 3">HTCC9565</strain>
    </source>
</reference>
<keyword evidence="1" id="KW-1133">Transmembrane helix</keyword>
<keyword evidence="1" id="KW-0812">Transmembrane</keyword>
<gene>
    <name evidence="2" type="ORF">VP91_00007840</name>
</gene>
<sequence>MIIKYISFLIGIVWSYSIIKTQSVFSKKAGLVFKIFITKVSWFTLIAACYFGYKNFTIKSIIIGVIIGVLIVNLGFYILKKYINKRFNKKQLTIFQSFFEYTLIFLVIYFVLF</sequence>
<accession>A0ABX1T211</accession>
<evidence type="ECO:0000256" key="1">
    <source>
        <dbReference type="SAM" id="Phobius"/>
    </source>
</evidence>
<feature type="transmembrane region" description="Helical" evidence="1">
    <location>
        <begin position="59"/>
        <end position="79"/>
    </location>
</feature>
<dbReference type="Proteomes" id="UP001166004">
    <property type="component" value="Unassembled WGS sequence"/>
</dbReference>
<evidence type="ECO:0000313" key="3">
    <source>
        <dbReference type="Proteomes" id="UP001166004"/>
    </source>
</evidence>
<evidence type="ECO:0000313" key="2">
    <source>
        <dbReference type="EMBL" id="NMN67637.1"/>
    </source>
</evidence>
<protein>
    <recommendedName>
        <fullName evidence="4">Transmembrane protein</fullName>
    </recommendedName>
</protein>
<proteinExistence type="predicted"/>
<keyword evidence="3" id="KW-1185">Reference proteome</keyword>
<feature type="transmembrane region" description="Helical" evidence="1">
    <location>
        <begin position="6"/>
        <end position="25"/>
    </location>
</feature>